<keyword evidence="2" id="KW-1185">Reference proteome</keyword>
<evidence type="ECO:0000313" key="2">
    <source>
        <dbReference type="Proteomes" id="UP000237000"/>
    </source>
</evidence>
<accession>A0A2P5CDZ4</accession>
<dbReference type="AlphaFoldDB" id="A0A2P5CDZ4"/>
<reference evidence="2" key="1">
    <citation type="submission" date="2016-06" db="EMBL/GenBank/DDBJ databases">
        <title>Parallel loss of symbiosis genes in relatives of nitrogen-fixing non-legume Parasponia.</title>
        <authorList>
            <person name="Van Velzen R."/>
            <person name="Holmer R."/>
            <person name="Bu F."/>
            <person name="Rutten L."/>
            <person name="Van Zeijl A."/>
            <person name="Liu W."/>
            <person name="Santuari L."/>
            <person name="Cao Q."/>
            <person name="Sharma T."/>
            <person name="Shen D."/>
            <person name="Roswanjaya Y."/>
            <person name="Wardhani T."/>
            <person name="Kalhor M.S."/>
            <person name="Jansen J."/>
            <person name="Van den Hoogen J."/>
            <person name="Gungor B."/>
            <person name="Hartog M."/>
            <person name="Hontelez J."/>
            <person name="Verver J."/>
            <person name="Yang W.-C."/>
            <person name="Schijlen E."/>
            <person name="Repin R."/>
            <person name="Schilthuizen M."/>
            <person name="Schranz E."/>
            <person name="Heidstra R."/>
            <person name="Miyata K."/>
            <person name="Fedorova E."/>
            <person name="Kohlen W."/>
            <person name="Bisseling T."/>
            <person name="Smit S."/>
            <person name="Geurts R."/>
        </authorList>
    </citation>
    <scope>NUCLEOTIDE SEQUENCE [LARGE SCALE GENOMIC DNA]</scope>
    <source>
        <strain evidence="2">cv. RG33-2</strain>
    </source>
</reference>
<evidence type="ECO:0000313" key="1">
    <source>
        <dbReference type="EMBL" id="PON59227.1"/>
    </source>
</evidence>
<dbReference type="EMBL" id="JXTC01000377">
    <property type="protein sequence ID" value="PON59227.1"/>
    <property type="molecule type" value="Genomic_DNA"/>
</dbReference>
<protein>
    <submittedName>
        <fullName evidence="1">Uncharacterized protein</fullName>
    </submittedName>
</protein>
<name>A0A2P5CDZ4_TREOI</name>
<dbReference type="InParanoid" id="A0A2P5CDZ4"/>
<dbReference type="Proteomes" id="UP000237000">
    <property type="component" value="Unassembled WGS sequence"/>
</dbReference>
<proteinExistence type="predicted"/>
<organism evidence="1 2">
    <name type="scientific">Trema orientale</name>
    <name type="common">Charcoal tree</name>
    <name type="synonym">Celtis orientalis</name>
    <dbReference type="NCBI Taxonomy" id="63057"/>
    <lineage>
        <taxon>Eukaryota</taxon>
        <taxon>Viridiplantae</taxon>
        <taxon>Streptophyta</taxon>
        <taxon>Embryophyta</taxon>
        <taxon>Tracheophyta</taxon>
        <taxon>Spermatophyta</taxon>
        <taxon>Magnoliopsida</taxon>
        <taxon>eudicotyledons</taxon>
        <taxon>Gunneridae</taxon>
        <taxon>Pentapetalae</taxon>
        <taxon>rosids</taxon>
        <taxon>fabids</taxon>
        <taxon>Rosales</taxon>
        <taxon>Cannabaceae</taxon>
        <taxon>Trema</taxon>
    </lineage>
</organism>
<gene>
    <name evidence="1" type="ORF">TorRG33x02_288890</name>
</gene>
<comment type="caution">
    <text evidence="1">The sequence shown here is derived from an EMBL/GenBank/DDBJ whole genome shotgun (WGS) entry which is preliminary data.</text>
</comment>
<sequence>MVWRRDEICSFSSSSSAFYGFSAIEAPVARVLGSWQKSPLLTRGVSLNLNPWSFQQGQRLRLHSSPTSTLVSVISAEKALSDVFVGFADLVDGLQTRLVVLCIVYVTICKWCLGSARSRLYAMASNYKLVFLVQYCCKNFKLSSEHTIRCLVLAKLNTE</sequence>